<dbReference type="Proteomes" id="UP000092482">
    <property type="component" value="Chromosome"/>
</dbReference>
<dbReference type="Gene3D" id="1.20.120.580">
    <property type="entry name" value="bsu32300-like"/>
    <property type="match status" value="1"/>
</dbReference>
<reference evidence="5 6" key="1">
    <citation type="submission" date="2016-03" db="EMBL/GenBank/DDBJ databases">
        <title>Shallow-sea hydrothermal system.</title>
        <authorList>
            <person name="Tang K."/>
        </authorList>
    </citation>
    <scope>NUCLEOTIDE SEQUENCE [LARGE SCALE GENOMIC DNA]</scope>
    <source>
        <strain evidence="5 6">JLT9</strain>
    </source>
</reference>
<dbReference type="InterPro" id="IPR052379">
    <property type="entry name" value="Type_VII_TA_RNase"/>
</dbReference>
<organism evidence="5 6">
    <name type="scientific">Serinicoccus hydrothermalis</name>
    <dbReference type="NCBI Taxonomy" id="1758689"/>
    <lineage>
        <taxon>Bacteria</taxon>
        <taxon>Bacillati</taxon>
        <taxon>Actinomycetota</taxon>
        <taxon>Actinomycetes</taxon>
        <taxon>Micrococcales</taxon>
        <taxon>Ornithinimicrobiaceae</taxon>
        <taxon>Serinicoccus</taxon>
    </lineage>
</organism>
<sequence length="142" mass="15144">MTPCDLDADVVLARLAHLDELMRILTDMGRPTLAGDPVARLATERILSQSVEIVVDICSHVMATQSGRAPATYREAVEGAASVGVIPPETAADLGRAVGMRNILVHEYLAVDVTLVERAAADAPELLGDFGRTVAGWLEARR</sequence>
<dbReference type="InterPro" id="IPR037038">
    <property type="entry name" value="HepT-like_sf"/>
</dbReference>
<dbReference type="InterPro" id="IPR008201">
    <property type="entry name" value="HepT-like"/>
</dbReference>
<comment type="similarity">
    <text evidence="4">Belongs to the HepT RNase toxin family.</text>
</comment>
<evidence type="ECO:0000313" key="6">
    <source>
        <dbReference type="Proteomes" id="UP000092482"/>
    </source>
</evidence>
<dbReference type="AlphaFoldDB" id="A0A1B1N947"/>
<dbReference type="Pfam" id="PF01934">
    <property type="entry name" value="HepT-like"/>
    <property type="match status" value="1"/>
</dbReference>
<keyword evidence="3" id="KW-0378">Hydrolase</keyword>
<proteinExistence type="inferred from homology"/>
<evidence type="ECO:0000256" key="1">
    <source>
        <dbReference type="ARBA" id="ARBA00022649"/>
    </source>
</evidence>
<dbReference type="OrthoDB" id="3734293at2"/>
<dbReference type="GO" id="GO:0004540">
    <property type="term" value="F:RNA nuclease activity"/>
    <property type="evidence" value="ECO:0007669"/>
    <property type="project" value="InterPro"/>
</dbReference>
<evidence type="ECO:0000256" key="4">
    <source>
        <dbReference type="ARBA" id="ARBA00024207"/>
    </source>
</evidence>
<dbReference type="NCBIfam" id="NF047751">
    <property type="entry name" value="HepT_toxin"/>
    <property type="match status" value="1"/>
</dbReference>
<dbReference type="PANTHER" id="PTHR33397:SF5">
    <property type="entry name" value="RNASE YUTE-RELATED"/>
    <property type="match status" value="1"/>
</dbReference>
<evidence type="ECO:0000313" key="5">
    <source>
        <dbReference type="EMBL" id="ANS77938.1"/>
    </source>
</evidence>
<dbReference type="STRING" id="1758689.SGUI_0542"/>
<protein>
    <recommendedName>
        <fullName evidence="7">DUF86 domain-containing protein</fullName>
    </recommendedName>
</protein>
<dbReference type="GO" id="GO:0016787">
    <property type="term" value="F:hydrolase activity"/>
    <property type="evidence" value="ECO:0007669"/>
    <property type="project" value="UniProtKB-KW"/>
</dbReference>
<dbReference type="GO" id="GO:0110001">
    <property type="term" value="C:toxin-antitoxin complex"/>
    <property type="evidence" value="ECO:0007669"/>
    <property type="project" value="InterPro"/>
</dbReference>
<keyword evidence="2" id="KW-0540">Nuclease</keyword>
<dbReference type="EMBL" id="CP014989">
    <property type="protein sequence ID" value="ANS77938.1"/>
    <property type="molecule type" value="Genomic_DNA"/>
</dbReference>
<gene>
    <name evidence="5" type="ORF">SGUI_0542</name>
</gene>
<dbReference type="RefSeq" id="WP_066635933.1">
    <property type="nucleotide sequence ID" value="NZ_CP014989.1"/>
</dbReference>
<dbReference type="KEGG" id="serj:SGUI_0542"/>
<evidence type="ECO:0000256" key="3">
    <source>
        <dbReference type="ARBA" id="ARBA00022801"/>
    </source>
</evidence>
<dbReference type="PANTHER" id="PTHR33397">
    <property type="entry name" value="UPF0331 PROTEIN YUTE"/>
    <property type="match status" value="1"/>
</dbReference>
<accession>A0A1B1N947</accession>
<evidence type="ECO:0000256" key="2">
    <source>
        <dbReference type="ARBA" id="ARBA00022722"/>
    </source>
</evidence>
<keyword evidence="1" id="KW-1277">Toxin-antitoxin system</keyword>
<name>A0A1B1N947_9MICO</name>
<evidence type="ECO:0008006" key="7">
    <source>
        <dbReference type="Google" id="ProtNLM"/>
    </source>
</evidence>
<keyword evidence="6" id="KW-1185">Reference proteome</keyword>